<comment type="caution">
    <text evidence="2">The sequence shown here is derived from an EMBL/GenBank/DDBJ whole genome shotgun (WGS) entry which is preliminary data.</text>
</comment>
<feature type="transmembrane region" description="Helical" evidence="1">
    <location>
        <begin position="16"/>
        <end position="39"/>
    </location>
</feature>
<proteinExistence type="predicted"/>
<organism evidence="2 3">
    <name type="scientific">Nostoc linckia z8</name>
    <dbReference type="NCBI Taxonomy" id="1628746"/>
    <lineage>
        <taxon>Bacteria</taxon>
        <taxon>Bacillati</taxon>
        <taxon>Cyanobacteriota</taxon>
        <taxon>Cyanophyceae</taxon>
        <taxon>Nostocales</taxon>
        <taxon>Nostocaceae</taxon>
        <taxon>Nostoc</taxon>
    </lineage>
</organism>
<reference evidence="2 3" key="1">
    <citation type="submission" date="2015-02" db="EMBL/GenBank/DDBJ databases">
        <title>Nostoc linckia genome annotation.</title>
        <authorList>
            <person name="Zhou Z."/>
        </authorList>
    </citation>
    <scope>NUCLEOTIDE SEQUENCE [LARGE SCALE GENOMIC DNA]</scope>
    <source>
        <strain evidence="3">z8</strain>
    </source>
</reference>
<dbReference type="AlphaFoldDB" id="A0A9Q6EIE4"/>
<keyword evidence="1" id="KW-1133">Transmembrane helix</keyword>
<protein>
    <submittedName>
        <fullName evidence="2">Uncharacterized protein</fullName>
    </submittedName>
</protein>
<dbReference type="RefSeq" id="WP_099071793.1">
    <property type="nucleotide sequence ID" value="NZ_LAHD01000136.1"/>
</dbReference>
<dbReference type="GeneID" id="57098555"/>
<dbReference type="Proteomes" id="UP000222310">
    <property type="component" value="Unassembled WGS sequence"/>
</dbReference>
<evidence type="ECO:0000313" key="2">
    <source>
        <dbReference type="EMBL" id="PHJ95908.1"/>
    </source>
</evidence>
<sequence length="67" mass="7073">MYKKLLVTAKNGGLEAVFGIAIALTANYIFAVNVVLLAIKMALTLQILHASDFESGIDAAGTSPETY</sequence>
<evidence type="ECO:0000313" key="3">
    <source>
        <dbReference type="Proteomes" id="UP000222310"/>
    </source>
</evidence>
<evidence type="ECO:0000256" key="1">
    <source>
        <dbReference type="SAM" id="Phobius"/>
    </source>
</evidence>
<gene>
    <name evidence="2" type="ORF">VF08_31150</name>
</gene>
<name>A0A9Q6EIE4_NOSLI</name>
<dbReference type="EMBL" id="LAHD01000136">
    <property type="protein sequence ID" value="PHJ95908.1"/>
    <property type="molecule type" value="Genomic_DNA"/>
</dbReference>
<keyword evidence="1" id="KW-0812">Transmembrane</keyword>
<keyword evidence="1" id="KW-0472">Membrane</keyword>
<accession>A0A9Q6EIE4</accession>